<comment type="caution">
    <text evidence="1">The sequence shown here is derived from an EMBL/GenBank/DDBJ whole genome shotgun (WGS) entry which is preliminary data.</text>
</comment>
<dbReference type="AlphaFoldDB" id="A0A4Y3VDP6"/>
<dbReference type="EMBL" id="BJND01000018">
    <property type="protein sequence ID" value="GEC05004.1"/>
    <property type="molecule type" value="Genomic_DNA"/>
</dbReference>
<proteinExistence type="predicted"/>
<gene>
    <name evidence="1" type="ORF">SSP24_26590</name>
</gene>
<accession>A0A4Y3VDP6</accession>
<evidence type="ECO:0008006" key="3">
    <source>
        <dbReference type="Google" id="ProtNLM"/>
    </source>
</evidence>
<dbReference type="Gene3D" id="3.40.50.150">
    <property type="entry name" value="Vaccinia Virus protein VP39"/>
    <property type="match status" value="1"/>
</dbReference>
<protein>
    <recommendedName>
        <fullName evidence="3">Methyltransferase type 11 domain-containing protein</fullName>
    </recommendedName>
</protein>
<organism evidence="1 2">
    <name type="scientific">Streptomyces spinoverrucosus</name>
    <dbReference type="NCBI Taxonomy" id="284043"/>
    <lineage>
        <taxon>Bacteria</taxon>
        <taxon>Bacillati</taxon>
        <taxon>Actinomycetota</taxon>
        <taxon>Actinomycetes</taxon>
        <taxon>Kitasatosporales</taxon>
        <taxon>Streptomycetaceae</taxon>
        <taxon>Streptomyces</taxon>
    </lineage>
</organism>
<dbReference type="Proteomes" id="UP000317881">
    <property type="component" value="Unassembled WGS sequence"/>
</dbReference>
<evidence type="ECO:0000313" key="2">
    <source>
        <dbReference type="Proteomes" id="UP000317881"/>
    </source>
</evidence>
<dbReference type="InterPro" id="IPR029063">
    <property type="entry name" value="SAM-dependent_MTases_sf"/>
</dbReference>
<name>A0A4Y3VDP6_9ACTN</name>
<evidence type="ECO:0000313" key="1">
    <source>
        <dbReference type="EMBL" id="GEC05004.1"/>
    </source>
</evidence>
<dbReference type="SUPFAM" id="SSF53335">
    <property type="entry name" value="S-adenosyl-L-methionine-dependent methyltransferases"/>
    <property type="match status" value="1"/>
</dbReference>
<sequence length="122" mass="13376">MHPQTLEEAELRDVADVAICHNTIACLAPAERRALWPALAQALVPGGSLLLQLPPAHLPDDETERDFPLREHTETFWMWPASRAAMISDLAEHGFALLPGGADPAVLAMTLTLRDSSPEQYE</sequence>
<reference evidence="1 2" key="1">
    <citation type="submission" date="2019-06" db="EMBL/GenBank/DDBJ databases">
        <title>Whole genome shotgun sequence of Streptomyces spinoverrucosus NBRC 14228.</title>
        <authorList>
            <person name="Hosoyama A."/>
            <person name="Uohara A."/>
            <person name="Ohji S."/>
            <person name="Ichikawa N."/>
        </authorList>
    </citation>
    <scope>NUCLEOTIDE SEQUENCE [LARGE SCALE GENOMIC DNA]</scope>
    <source>
        <strain evidence="1 2">NBRC 14228</strain>
    </source>
</reference>
<keyword evidence="2" id="KW-1185">Reference proteome</keyword>